<reference evidence="2" key="2">
    <citation type="journal article" date="2015" name="Data Brief">
        <title>Shoot transcriptome of the giant reed, Arundo donax.</title>
        <authorList>
            <person name="Barrero R.A."/>
            <person name="Guerrero F.D."/>
            <person name="Moolhuijzen P."/>
            <person name="Goolsby J.A."/>
            <person name="Tidwell J."/>
            <person name="Bellgard S.E."/>
            <person name="Bellgard M.I."/>
        </authorList>
    </citation>
    <scope>NUCLEOTIDE SEQUENCE</scope>
    <source>
        <tissue evidence="2">Shoot tissue taken approximately 20 cm above the soil surface</tissue>
    </source>
</reference>
<accession>A0A0A9HBJ6</accession>
<protein>
    <submittedName>
        <fullName evidence="2">Protein transport protein Sec61 beta subunit</fullName>
    </submittedName>
</protein>
<organism evidence="2">
    <name type="scientific">Arundo donax</name>
    <name type="common">Giant reed</name>
    <name type="synonym">Donax arundinaceus</name>
    <dbReference type="NCBI Taxonomy" id="35708"/>
    <lineage>
        <taxon>Eukaryota</taxon>
        <taxon>Viridiplantae</taxon>
        <taxon>Streptophyta</taxon>
        <taxon>Embryophyta</taxon>
        <taxon>Tracheophyta</taxon>
        <taxon>Spermatophyta</taxon>
        <taxon>Magnoliopsida</taxon>
        <taxon>Liliopsida</taxon>
        <taxon>Poales</taxon>
        <taxon>Poaceae</taxon>
        <taxon>PACMAD clade</taxon>
        <taxon>Arundinoideae</taxon>
        <taxon>Arundineae</taxon>
        <taxon>Arundo</taxon>
    </lineage>
</organism>
<dbReference type="EMBL" id="GBRH01167598">
    <property type="protein sequence ID" value="JAE30298.1"/>
    <property type="molecule type" value="Transcribed_RNA"/>
</dbReference>
<feature type="transmembrane region" description="Helical" evidence="1">
    <location>
        <begin position="42"/>
        <end position="63"/>
    </location>
</feature>
<evidence type="ECO:0000313" key="2">
    <source>
        <dbReference type="EMBL" id="JAE30298.1"/>
    </source>
</evidence>
<proteinExistence type="predicted"/>
<name>A0A0A9HBJ6_ARUDO</name>
<keyword evidence="1" id="KW-0472">Membrane</keyword>
<reference evidence="2" key="1">
    <citation type="submission" date="2014-09" db="EMBL/GenBank/DDBJ databases">
        <authorList>
            <person name="Magalhaes I.L.F."/>
            <person name="Oliveira U."/>
            <person name="Santos F.R."/>
            <person name="Vidigal T.H.D.A."/>
            <person name="Brescovit A.D."/>
            <person name="Santos A.J."/>
        </authorList>
    </citation>
    <scope>NUCLEOTIDE SEQUENCE</scope>
    <source>
        <tissue evidence="2">Shoot tissue taken approximately 20 cm above the soil surface</tissue>
    </source>
</reference>
<keyword evidence="1" id="KW-1133">Transmembrane helix</keyword>
<evidence type="ECO:0000256" key="1">
    <source>
        <dbReference type="SAM" id="Phobius"/>
    </source>
</evidence>
<dbReference type="AlphaFoldDB" id="A0A0A9HBJ6"/>
<keyword evidence="1" id="KW-0812">Transmembrane</keyword>
<sequence>MAIRFRTDFAIIEVYNKFQPELLSLNPCKSCLITPSFSQLCLHMPVCVILVSLLLSISVAYPWRSPIRAQSLAQCERAMYLFQFEVRH</sequence>